<dbReference type="SUPFAM" id="SSF52047">
    <property type="entry name" value="RNI-like"/>
    <property type="match status" value="1"/>
</dbReference>
<accession>A0ABC9FJA5</accession>
<dbReference type="InterPro" id="IPR032675">
    <property type="entry name" value="LRR_dom_sf"/>
</dbReference>
<dbReference type="Gene3D" id="3.80.10.10">
    <property type="entry name" value="Ribonuclease Inhibitor"/>
    <property type="match status" value="2"/>
</dbReference>
<evidence type="ECO:0000313" key="3">
    <source>
        <dbReference type="Proteomes" id="UP001497457"/>
    </source>
</evidence>
<proteinExistence type="predicted"/>
<evidence type="ECO:0000259" key="1">
    <source>
        <dbReference type="Pfam" id="PF23247"/>
    </source>
</evidence>
<feature type="domain" description="Disease resistance protein At4g27190-like leucine-rich repeats" evidence="1">
    <location>
        <begin position="891"/>
        <end position="994"/>
    </location>
</feature>
<evidence type="ECO:0000313" key="2">
    <source>
        <dbReference type="EMBL" id="CAL5075522.1"/>
    </source>
</evidence>
<dbReference type="Proteomes" id="UP001497457">
    <property type="component" value="Chromosome 6rd"/>
</dbReference>
<dbReference type="InterPro" id="IPR057135">
    <property type="entry name" value="At4g27190-like_LRR"/>
</dbReference>
<organism evidence="2 3">
    <name type="scientific">Urochloa decumbens</name>
    <dbReference type="NCBI Taxonomy" id="240449"/>
    <lineage>
        <taxon>Eukaryota</taxon>
        <taxon>Viridiplantae</taxon>
        <taxon>Streptophyta</taxon>
        <taxon>Embryophyta</taxon>
        <taxon>Tracheophyta</taxon>
        <taxon>Spermatophyta</taxon>
        <taxon>Magnoliopsida</taxon>
        <taxon>Liliopsida</taxon>
        <taxon>Poales</taxon>
        <taxon>Poaceae</taxon>
        <taxon>PACMAD clade</taxon>
        <taxon>Panicoideae</taxon>
        <taxon>Panicodae</taxon>
        <taxon>Paniceae</taxon>
        <taxon>Melinidinae</taxon>
        <taxon>Urochloa</taxon>
    </lineage>
</organism>
<keyword evidence="3" id="KW-1185">Reference proteome</keyword>
<protein>
    <recommendedName>
        <fullName evidence="1">Disease resistance protein At4g27190-like leucine-rich repeats domain-containing protein</fullName>
    </recommendedName>
</protein>
<gene>
    <name evidence="2" type="ORF">URODEC1_LOCUS105705</name>
</gene>
<reference evidence="3" key="1">
    <citation type="submission" date="2024-06" db="EMBL/GenBank/DDBJ databases">
        <authorList>
            <person name="Ryan C."/>
        </authorList>
    </citation>
    <scope>NUCLEOTIDE SEQUENCE [LARGE SCALE GENOMIC DNA]</scope>
</reference>
<sequence>MFLQLFDLRANSRNEPSPELSCDRPIVHGIEPRRLVAENVDAAATEILRQVENNRNSNVFYFVGWQGWGASATLKAAAQRLKSPGSKFDKVIHLDCSPWKSRRALQKAIAEELELPASVMAILSWHDKEDDFNGVEQGVRKEVREVYRHIYRRLADANRLAVVFHNGSGRYIDLNEFGIPLNPNFEGNMLLWTVQGRFRPSVAPDTRSINELNPGGVHLYGRLANTYPPSIYDENGTLLWGFVHEEAKEVAQYTGIIDHMVVEACILYMWKLQGMGGDIDWGTHASNYWVCDGIIQGGSTEAWAWKIGDALQRNIHLDWSWRYMRQAISSTTSDMHRHLPGPPVICCPSSSSKITSVPAEATSLFLSKYENEESPSRRVDTTIPLPASMFEHSASSLHVLHLSQCTFRFQSPPFLCCSNLRFLLLHRCQDDGTSITPDDKELHQSGAWWACFWKLRVLDLRYTDWCWLLSERMMNIMANLRELNVRGIKNWSISDLRGGVSLVKLRVIDDNVTDLPSCVDASCIDKQRLILENSVALEQAIIISNAPSDVENSVATVGRICNISFRGCAQLKSILLKGLFGCLQELDLSCTAVKTLDLREVQARRLNRLILLGCQKLRAILWPQRPSSIAGTLDVFRVSTTPSTALEQESPHQSLDSNWYIFVRDARLLRSLQVFHTSKCGRYPISRPARVEIASPPASGDSFAAQGINVLQQPVHDVAVYARDNITRNQFIQDEDAAADEDGEGAIRWMWDCPTTRTIHGHGWYIHIQAEDDEQEGEGEAQGSSTDGTWTMPPRFICQSAHVVHVHDCLSIAAGIPLSPGVLWDRLDWCRVERCPMLGSVFTTFQEEEFIRWKASMTGSIMFPYLTTFWASRLPMAKYVWNWSPGGQPSSYSFRQLQFLHLDCCPRVIFMLPLYSMSLPQLETLEIICCGDLREVFPVDPKLENQDKIVKHFPKLRRIHLYNLPKLHSICGHRMSARMLETLNVTGCPALRRVPAVGGRLARPPMVVCEKHWWDGLEWDGLEANHHPSLFHPRHSRYYRKAKLLRGTVLR</sequence>
<dbReference type="InterPro" id="IPR050905">
    <property type="entry name" value="Plant_NBS-LRR"/>
</dbReference>
<name>A0ABC9FJA5_9POAL</name>
<dbReference type="Pfam" id="PF23247">
    <property type="entry name" value="LRR_RPS2"/>
    <property type="match status" value="1"/>
</dbReference>
<reference evidence="2 3" key="2">
    <citation type="submission" date="2024-10" db="EMBL/GenBank/DDBJ databases">
        <authorList>
            <person name="Ryan C."/>
        </authorList>
    </citation>
    <scope>NUCLEOTIDE SEQUENCE [LARGE SCALE GENOMIC DNA]</scope>
</reference>
<dbReference type="EMBL" id="OZ075116">
    <property type="protein sequence ID" value="CAL5075522.1"/>
    <property type="molecule type" value="Genomic_DNA"/>
</dbReference>
<dbReference type="PANTHER" id="PTHR33463">
    <property type="entry name" value="NB-ARC DOMAIN-CONTAINING PROTEIN-RELATED"/>
    <property type="match status" value="1"/>
</dbReference>
<dbReference type="AlphaFoldDB" id="A0ABC9FJA5"/>
<dbReference type="PANTHER" id="PTHR33463:SF90">
    <property type="entry name" value="NB-ARC DOMAIN-CONTAINING PROTEIN"/>
    <property type="match status" value="1"/>
</dbReference>